<dbReference type="InterPro" id="IPR036396">
    <property type="entry name" value="Cyt_P450_sf"/>
</dbReference>
<keyword evidence="9 14" id="KW-0560">Oxidoreductase</keyword>
<evidence type="ECO:0000256" key="11">
    <source>
        <dbReference type="ARBA" id="ARBA00023033"/>
    </source>
</evidence>
<comment type="similarity">
    <text evidence="4 14">Belongs to the cytochrome P450 family.</text>
</comment>
<evidence type="ECO:0000256" key="10">
    <source>
        <dbReference type="ARBA" id="ARBA00023004"/>
    </source>
</evidence>
<evidence type="ECO:0000256" key="4">
    <source>
        <dbReference type="ARBA" id="ARBA00010617"/>
    </source>
</evidence>
<evidence type="ECO:0000256" key="13">
    <source>
        <dbReference type="PIRSR" id="PIRSR602401-1"/>
    </source>
</evidence>
<keyword evidence="15" id="KW-0812">Transmembrane</keyword>
<evidence type="ECO:0000256" key="6">
    <source>
        <dbReference type="ARBA" id="ARBA00022723"/>
    </source>
</evidence>
<evidence type="ECO:0000256" key="8">
    <source>
        <dbReference type="ARBA" id="ARBA00022848"/>
    </source>
</evidence>
<name>A0A915L4L3_ROMCU</name>
<sequence length="312" mass="35881">MRQQKEEYTCLDSCQAKKRTQGQLYIELVLSKHNISKKLYWPVLAVFFQLLAGFGRALNSTLDFVQGLIDEIRLSYDVRSSNAPANYVDSFLKAKADNCGKFFTENEMLASVAQLFAAGSDTTSTTLRFGLYYLSIHQDIQEKVFDEIAIKVGLDNRTLAWEDRLKLPYVEACLMEIQRISNLLPISFMHRTMSQTKLCGYDIPADTLVLPFLGAVLNDPKYFPEPEKFDPERFLDQNGNLKKHIAWIPFSAGKRICMGESLARLELFIFFTALIMRFRFGFPDDQPCHHIERSLGFLSHPKNYRICINLRS</sequence>
<dbReference type="PROSITE" id="PS00086">
    <property type="entry name" value="CYTOCHROME_P450"/>
    <property type="match status" value="1"/>
</dbReference>
<keyword evidence="5 13" id="KW-0349">Heme</keyword>
<dbReference type="GO" id="GO:0005789">
    <property type="term" value="C:endoplasmic reticulum membrane"/>
    <property type="evidence" value="ECO:0007669"/>
    <property type="project" value="UniProtKB-SubCell"/>
</dbReference>
<keyword evidence="15" id="KW-1133">Transmembrane helix</keyword>
<dbReference type="Pfam" id="PF00067">
    <property type="entry name" value="p450"/>
    <property type="match status" value="1"/>
</dbReference>
<keyword evidence="8" id="KW-0492">Microsome</keyword>
<evidence type="ECO:0000313" key="16">
    <source>
        <dbReference type="Proteomes" id="UP000887565"/>
    </source>
</evidence>
<proteinExistence type="inferred from homology"/>
<dbReference type="PANTHER" id="PTHR24300:SF403">
    <property type="entry name" value="CYTOCHROME P450 306A1"/>
    <property type="match status" value="1"/>
</dbReference>
<dbReference type="FunFam" id="1.10.630.10:FF:000238">
    <property type="entry name" value="Cytochrome P450 2A6"/>
    <property type="match status" value="1"/>
</dbReference>
<dbReference type="GO" id="GO:0016712">
    <property type="term" value="F:oxidoreductase activity, acting on paired donors, with incorporation or reduction of molecular oxygen, reduced flavin or flavoprotein as one donor, and incorporation of one atom of oxygen"/>
    <property type="evidence" value="ECO:0007669"/>
    <property type="project" value="TreeGrafter"/>
</dbReference>
<evidence type="ECO:0000313" key="17">
    <source>
        <dbReference type="WBParaSite" id="nRc.2.0.1.t46004-RA"/>
    </source>
</evidence>
<comment type="cofactor">
    <cofactor evidence="1 13">
        <name>heme</name>
        <dbReference type="ChEBI" id="CHEBI:30413"/>
    </cofactor>
</comment>
<keyword evidence="7" id="KW-0256">Endoplasmic reticulum</keyword>
<evidence type="ECO:0000256" key="3">
    <source>
        <dbReference type="ARBA" id="ARBA00004406"/>
    </source>
</evidence>
<dbReference type="GO" id="GO:0005506">
    <property type="term" value="F:iron ion binding"/>
    <property type="evidence" value="ECO:0007669"/>
    <property type="project" value="InterPro"/>
</dbReference>
<dbReference type="Gene3D" id="1.10.630.10">
    <property type="entry name" value="Cytochrome P450"/>
    <property type="match status" value="1"/>
</dbReference>
<dbReference type="WBParaSite" id="nRc.2.0.1.t46004-RA">
    <property type="protein sequence ID" value="nRc.2.0.1.t46004-RA"/>
    <property type="gene ID" value="nRc.2.0.1.g46004"/>
</dbReference>
<dbReference type="SUPFAM" id="SSF48264">
    <property type="entry name" value="Cytochrome P450"/>
    <property type="match status" value="1"/>
</dbReference>
<dbReference type="InterPro" id="IPR001128">
    <property type="entry name" value="Cyt_P450"/>
</dbReference>
<feature type="binding site" description="axial binding residue" evidence="13">
    <location>
        <position position="257"/>
    </location>
    <ligand>
        <name>heme</name>
        <dbReference type="ChEBI" id="CHEBI:30413"/>
    </ligand>
    <ligandPart>
        <name>Fe</name>
        <dbReference type="ChEBI" id="CHEBI:18248"/>
    </ligandPart>
</feature>
<dbReference type="GO" id="GO:0006805">
    <property type="term" value="P:xenobiotic metabolic process"/>
    <property type="evidence" value="ECO:0007669"/>
    <property type="project" value="TreeGrafter"/>
</dbReference>
<accession>A0A915L4L3</accession>
<dbReference type="InterPro" id="IPR017972">
    <property type="entry name" value="Cyt_P450_CS"/>
</dbReference>
<reference evidence="17" key="1">
    <citation type="submission" date="2022-11" db="UniProtKB">
        <authorList>
            <consortium name="WormBaseParasite"/>
        </authorList>
    </citation>
    <scope>IDENTIFICATION</scope>
</reference>
<keyword evidence="10 13" id="KW-0408">Iron</keyword>
<dbReference type="PRINTS" id="PR00463">
    <property type="entry name" value="EP450I"/>
</dbReference>
<evidence type="ECO:0000256" key="7">
    <source>
        <dbReference type="ARBA" id="ARBA00022824"/>
    </source>
</evidence>
<evidence type="ECO:0000256" key="14">
    <source>
        <dbReference type="RuleBase" id="RU000461"/>
    </source>
</evidence>
<evidence type="ECO:0000256" key="1">
    <source>
        <dbReference type="ARBA" id="ARBA00001971"/>
    </source>
</evidence>
<keyword evidence="6 13" id="KW-0479">Metal-binding</keyword>
<dbReference type="GO" id="GO:0008395">
    <property type="term" value="F:steroid hydroxylase activity"/>
    <property type="evidence" value="ECO:0007669"/>
    <property type="project" value="TreeGrafter"/>
</dbReference>
<evidence type="ECO:0000256" key="5">
    <source>
        <dbReference type="ARBA" id="ARBA00022617"/>
    </source>
</evidence>
<dbReference type="Proteomes" id="UP000887565">
    <property type="component" value="Unplaced"/>
</dbReference>
<feature type="transmembrane region" description="Helical" evidence="15">
    <location>
        <begin position="39"/>
        <end position="58"/>
    </location>
</feature>
<evidence type="ECO:0000256" key="9">
    <source>
        <dbReference type="ARBA" id="ARBA00023002"/>
    </source>
</evidence>
<keyword evidence="16" id="KW-1185">Reference proteome</keyword>
<dbReference type="PANTHER" id="PTHR24300">
    <property type="entry name" value="CYTOCHROME P450 508A4-RELATED"/>
    <property type="match status" value="1"/>
</dbReference>
<dbReference type="GO" id="GO:0006082">
    <property type="term" value="P:organic acid metabolic process"/>
    <property type="evidence" value="ECO:0007669"/>
    <property type="project" value="TreeGrafter"/>
</dbReference>
<dbReference type="AlphaFoldDB" id="A0A915L4L3"/>
<evidence type="ECO:0000256" key="12">
    <source>
        <dbReference type="ARBA" id="ARBA00023136"/>
    </source>
</evidence>
<comment type="subcellular location">
    <subcellularLocation>
        <location evidence="3">Endoplasmic reticulum membrane</location>
        <topology evidence="3">Peripheral membrane protein</topology>
    </subcellularLocation>
    <subcellularLocation>
        <location evidence="2">Microsome membrane</location>
        <topology evidence="2">Peripheral membrane protein</topology>
    </subcellularLocation>
</comment>
<evidence type="ECO:0000256" key="15">
    <source>
        <dbReference type="SAM" id="Phobius"/>
    </source>
</evidence>
<keyword evidence="11 14" id="KW-0503">Monooxygenase</keyword>
<dbReference type="InterPro" id="IPR002401">
    <property type="entry name" value="Cyt_P450_E_grp-I"/>
</dbReference>
<protein>
    <submittedName>
        <fullName evidence="17">Cytochrome P450</fullName>
    </submittedName>
</protein>
<dbReference type="OMA" id="LHHCVGN"/>
<dbReference type="PRINTS" id="PR00385">
    <property type="entry name" value="P450"/>
</dbReference>
<evidence type="ECO:0000256" key="2">
    <source>
        <dbReference type="ARBA" id="ARBA00004174"/>
    </source>
</evidence>
<organism evidence="16 17">
    <name type="scientific">Romanomermis culicivorax</name>
    <name type="common">Nematode worm</name>
    <dbReference type="NCBI Taxonomy" id="13658"/>
    <lineage>
        <taxon>Eukaryota</taxon>
        <taxon>Metazoa</taxon>
        <taxon>Ecdysozoa</taxon>
        <taxon>Nematoda</taxon>
        <taxon>Enoplea</taxon>
        <taxon>Dorylaimia</taxon>
        <taxon>Mermithida</taxon>
        <taxon>Mermithoidea</taxon>
        <taxon>Mermithidae</taxon>
        <taxon>Romanomermis</taxon>
    </lineage>
</organism>
<keyword evidence="12 15" id="KW-0472">Membrane</keyword>
<dbReference type="InterPro" id="IPR050182">
    <property type="entry name" value="Cytochrome_P450_fam2"/>
</dbReference>
<dbReference type="GO" id="GO:0020037">
    <property type="term" value="F:heme binding"/>
    <property type="evidence" value="ECO:0007669"/>
    <property type="project" value="InterPro"/>
</dbReference>